<comment type="subcellular location">
    <molecule>Transmembrane protein gp41</molecule>
    <subcellularLocation>
        <location evidence="32">Virion membrane</location>
        <topology evidence="32">Single-pass type I membrane protein</topology>
    </subcellularLocation>
    <subcellularLocation>
        <location evidence="32">Host cell membrane</location>
        <topology evidence="32">Single-pass type I membrane protein</topology>
    </subcellularLocation>
    <subcellularLocation>
        <location evidence="32">Host endosome membrane</location>
        <topology evidence="32">Single-pass type I membrane protein</topology>
    </subcellularLocation>
    <text evidence="32">It is probably concentrated at the site of budding and incorporated into the virions possibly by contacts between the cytoplasmic tail of Env and the N-terminus of Gag.</text>
</comment>
<dbReference type="FunFam" id="2.170.40.20:FF:000003">
    <property type="entry name" value="Envelope glycoprotein gp160"/>
    <property type="match status" value="1"/>
</dbReference>
<comment type="similarity">
    <text evidence="32">Belongs to the HIV-1 env protein family.</text>
</comment>
<feature type="domain" description="Human immunodeficiency virus 1 envelope glycoprotein Gp120" evidence="34">
    <location>
        <begin position="33"/>
        <end position="132"/>
    </location>
</feature>
<accession>T2CTF8</accession>
<dbReference type="Pfam" id="PF00516">
    <property type="entry name" value="GP120"/>
    <property type="match status" value="2"/>
</dbReference>
<keyword evidence="11 32" id="KW-0945">Host-virus interaction</keyword>
<keyword evidence="15 32" id="KW-0053">Apoptosis</keyword>
<evidence type="ECO:0000256" key="29">
    <source>
        <dbReference type="ARBA" id="ARBA00023280"/>
    </source>
</evidence>
<keyword evidence="30 32" id="KW-0449">Lipoprotein</keyword>
<keyword evidence="20 32" id="KW-0261">Viral envelope protein</keyword>
<keyword evidence="19 32" id="KW-1043">Host membrane</keyword>
<comment type="domain">
    <text evidence="32 33">The 17 amino acids long immunosuppressive region is present in many retroviral envelope proteins. Synthetic peptides derived from this relatively conserved sequence inhibit immune function in vitro and in vivo.</text>
</comment>
<comment type="subcellular location">
    <molecule>Surface protein gp120</molecule>
    <subcellularLocation>
        <location evidence="32">Virion membrane</location>
        <topology evidence="32">Peripheral membrane protein</topology>
    </subcellularLocation>
    <subcellularLocation>
        <location evidence="32">Host cell membrane</location>
        <topology evidence="32">Peripheral membrane protein</topology>
    </subcellularLocation>
    <subcellularLocation>
        <location evidence="32">Host endosome membrane</location>
        <topology evidence="32">Single-pass type I membrane protein</topology>
    </subcellularLocation>
    <text evidence="32">The surface protein is not anchored to the viral envelope, but associates with the extravirion surface through its binding to TM. It is probably concentrated at the site of budding and incorporated into the virions possibly by contacts between the cytoplasmic tail of Env and the N-terminus of Gag.</text>
</comment>
<dbReference type="SUPFAM" id="SSF56502">
    <property type="entry name" value="gp120 core"/>
    <property type="match status" value="2"/>
</dbReference>
<name>T2CTF8_HV1</name>
<keyword evidence="28 32" id="KW-0325">Glycoprotein</keyword>
<feature type="region of interest" description="V2" evidence="32">
    <location>
        <begin position="146"/>
        <end position="185"/>
    </location>
</feature>
<feature type="transmembrane region" description="Helical" evidence="33">
    <location>
        <begin position="13"/>
        <end position="41"/>
    </location>
</feature>
<evidence type="ECO:0000256" key="14">
    <source>
        <dbReference type="ARBA" id="ARBA00022692"/>
    </source>
</evidence>
<evidence type="ECO:0000256" key="26">
    <source>
        <dbReference type="ARBA" id="ARBA00023139"/>
    </source>
</evidence>
<feature type="disulfide bond" evidence="32">
    <location>
        <begin position="582"/>
        <end position="588"/>
    </location>
</feature>
<evidence type="ECO:0000256" key="11">
    <source>
        <dbReference type="ARBA" id="ARBA00022581"/>
    </source>
</evidence>
<feature type="short sequence motif" description="YXXL motif; contains endocytosis signal" evidence="32">
    <location>
        <begin position="696"/>
        <end position="699"/>
    </location>
</feature>
<organism evidence="36">
    <name type="scientific">Human immunodeficiency virus type 1</name>
    <name type="common">HIV-1</name>
    <dbReference type="NCBI Taxonomy" id="11676"/>
    <lineage>
        <taxon>Viruses</taxon>
        <taxon>Riboviria</taxon>
        <taxon>Pararnavirae</taxon>
        <taxon>Artverviricota</taxon>
        <taxon>Revtraviricetes</taxon>
        <taxon>Ortervirales</taxon>
        <taxon>Retroviridae</taxon>
        <taxon>Orthoretrovirinae</taxon>
        <taxon>Lentivirus</taxon>
        <taxon>Lentivirus humimdef1</taxon>
    </lineage>
</organism>
<keyword evidence="18 32" id="KW-0946">Virion</keyword>
<evidence type="ECO:0000256" key="32">
    <source>
        <dbReference type="HAMAP-Rule" id="MF_04083"/>
    </source>
</evidence>
<evidence type="ECO:0000256" key="24">
    <source>
        <dbReference type="ARBA" id="ARBA00023054"/>
    </source>
</evidence>
<dbReference type="GO" id="GO:0052031">
    <property type="term" value="P:symbiont-mediated perturbation of host defense response"/>
    <property type="evidence" value="ECO:0007669"/>
    <property type="project" value="UniProtKB-UniRule"/>
</dbReference>
<evidence type="ECO:0000256" key="8">
    <source>
        <dbReference type="ARBA" id="ARBA00022510"/>
    </source>
</evidence>
<keyword evidence="21 32" id="KW-1164">Virus endocytosis by host</keyword>
<dbReference type="GO" id="GO:0019082">
    <property type="term" value="P:viral protein processing"/>
    <property type="evidence" value="ECO:0007669"/>
    <property type="project" value="UniProtKB-UniRule"/>
</dbReference>
<gene>
    <name evidence="32 36" type="primary">env</name>
</gene>
<keyword evidence="31 32" id="KW-1160">Virus entry into host cell</keyword>
<evidence type="ECO:0000256" key="17">
    <source>
        <dbReference type="ARBA" id="ARBA00022804"/>
    </source>
</evidence>
<comment type="domain">
    <text evidence="32">The YXXL motif is involved in determining the exact site of viral release at the surface of infected mononuclear cells and promotes endocytosis. YXXL and di-leucine endocytosis motifs interact directly or indirectly with the clathrin adapter complexes, opperate independently, and their activities are not additive.</text>
</comment>
<comment type="caution">
    <text evidence="32 33">Lacks conserved residue(s) required for the propagation of feature annotation.</text>
</comment>
<comment type="function">
    <text evidence="32">Transmembrane protein gp41: Acts as a class I viral fusion protein. Under the current model, the protein has at least 3 conformational states: pre-fusion native state, pre-hairpin intermediate state, and post-fusion hairpin state. During fusion of viral and target intracellular membranes, the coiled coil regions (heptad repeats) assume a trimer-of-hairpins structure, positioning the fusion peptide in close proximity to the C-terminal region of the ectodomain. The formation of this structure appears to drive apposition and subsequent fusion of viral and target cell membranes. Complete fusion occurs in host cell endosomes and is dynamin-dependent, however some lipid transfer might occur at the plasma membrane. The virus undergoes clathrin-dependent internalization long before endosomal fusion, thus minimizing the surface exposure of conserved viral epitopes during fusion and reducing the efficacy of inhibitors targeting these epitopes. Membranes fusion leads to delivery of the nucleocapsid into the cytoplasm.</text>
</comment>
<comment type="function">
    <text evidence="32">Envelope glycoprotein gp160: Oligomerizes in the host endoplasmic reticulum into predominantly trimers. In a second time, gp160 transits in the host Golgi, where glycosylation is completed. The precursor is then proteolytically cleaved in the trans-Golgi and thereby activated by cellular furin or furin-like proteases to produce gp120 and gp41.</text>
</comment>
<keyword evidence="9 32" id="KW-1032">Host cell membrane</keyword>
<evidence type="ECO:0000256" key="5">
    <source>
        <dbReference type="ARBA" id="ARBA00004578"/>
    </source>
</evidence>
<evidence type="ECO:0000256" key="3">
    <source>
        <dbReference type="ARBA" id="ARBA00004505"/>
    </source>
</evidence>
<dbReference type="GO" id="GO:0039654">
    <property type="term" value="P:fusion of virus membrane with host endosome membrane"/>
    <property type="evidence" value="ECO:0007669"/>
    <property type="project" value="UniProtKB-UniRule"/>
</dbReference>
<evidence type="ECO:0000256" key="13">
    <source>
        <dbReference type="ARBA" id="ARBA00022685"/>
    </source>
</evidence>
<dbReference type="GO" id="GO:1903908">
    <property type="term" value="P:positive regulation of plasma membrane raft polarization"/>
    <property type="evidence" value="ECO:0007669"/>
    <property type="project" value="UniProtKB-UniRule"/>
</dbReference>
<dbReference type="InterPro" id="IPR037527">
    <property type="entry name" value="Gp160"/>
</dbReference>
<dbReference type="FunFam" id="2.170.40.20:FF:000002">
    <property type="entry name" value="Envelope glycoprotein gp160"/>
    <property type="match status" value="1"/>
</dbReference>
<comment type="PTM">
    <text evidence="32">Highly glycosylated by host. The high number of glycan on the protein is reffered to as 'glycan shield' because it contributes to hide protein sequence from adaptive immune system.</text>
</comment>
<dbReference type="Gene3D" id="1.20.5.490">
    <property type="entry name" value="Single helix bin"/>
    <property type="match status" value="1"/>
</dbReference>
<evidence type="ECO:0000256" key="20">
    <source>
        <dbReference type="ARBA" id="ARBA00022879"/>
    </source>
</evidence>
<evidence type="ECO:0000256" key="16">
    <source>
        <dbReference type="ARBA" id="ARBA00022729"/>
    </source>
</evidence>
<dbReference type="SUPFAM" id="SSF58069">
    <property type="entry name" value="Virus ectodomain"/>
    <property type="match status" value="1"/>
</dbReference>
<comment type="subunit">
    <text evidence="32">The mature envelope protein (Env) consists of a homotrimer of non-covalently associated gp120-gp41 heterodimers. The resulting complex protrudes from the virus surface as a spike. There seems to be as few as 10 spikes on the average virion. Surface protein gp120 interacts with host CD4, CCR5 and CXCR4. Gp120 also interacts with the C-type lectins CD209/DC-SIGN and CLEC4M/DC-SIGNR (collectively referred to as DC-SIGN(R)). Gp120 and gp41 interact with GalCer. Gp120 interacts with host ITGA4/ITGB7 complex; on CD4+ T-cells, this interaction results in rapid activation of integrin ITGAL/LFA-1, which facilitates efficient cell-to-cell spreading of HIV-1. Gp120 interacts with cell-associated heparan sulfate; this interaction increases virus infectivity on permissive cells and may be involved in infection of CD4- cells.</text>
</comment>
<evidence type="ECO:0000259" key="34">
    <source>
        <dbReference type="Pfam" id="PF00516"/>
    </source>
</evidence>
<feature type="disulfide bond" evidence="32">
    <location>
        <begin position="53"/>
        <end position="73"/>
    </location>
</feature>
<keyword evidence="27 32" id="KW-1015">Disulfide bond</keyword>
<evidence type="ECO:0000256" key="1">
    <source>
        <dbReference type="ARBA" id="ARBA00004402"/>
    </source>
</evidence>
<feature type="region of interest" description="Immunosuppression" evidence="32">
    <location>
        <begin position="558"/>
        <end position="576"/>
    </location>
</feature>
<keyword evidence="25 32" id="KW-0472">Membrane</keyword>
<organismHost>
    <name type="scientific">Homo sapiens</name>
    <name type="common">Human</name>
    <dbReference type="NCBI Taxonomy" id="9606"/>
</organismHost>
<evidence type="ECO:0000256" key="31">
    <source>
        <dbReference type="ARBA" id="ARBA00023296"/>
    </source>
</evidence>
<evidence type="ECO:0000256" key="19">
    <source>
        <dbReference type="ARBA" id="ARBA00022870"/>
    </source>
</evidence>
<keyword evidence="13 32" id="KW-0165">Cleavage on pair of basic residues</keyword>
<dbReference type="InterPro" id="IPR036377">
    <property type="entry name" value="Gp120_core_sf"/>
</dbReference>
<feature type="region of interest" description="Fusion peptide" evidence="32">
    <location>
        <begin position="496"/>
        <end position="516"/>
    </location>
</feature>
<evidence type="ECO:0000256" key="30">
    <source>
        <dbReference type="ARBA" id="ARBA00023288"/>
    </source>
</evidence>
<comment type="domain">
    <text evidence="32">The CD4-binding region is targeted by the antibody b12.</text>
</comment>
<keyword evidence="7 32" id="KW-1168">Fusion of virus membrane with host membrane</keyword>
<comment type="subcellular location">
    <subcellularLocation>
        <location evidence="3">Host cell membrane</location>
        <topology evidence="3">Peripheral membrane protein</topology>
    </subcellularLocation>
    <subcellularLocation>
        <location evidence="1">Host cell membrane</location>
        <topology evidence="1">Single-pass type I membrane protein</topology>
    </subcellularLocation>
    <subcellularLocation>
        <location evidence="2">Host endosome membrane</location>
        <topology evidence="2">Peripheral membrane protein</topology>
    </subcellularLocation>
    <subcellularLocation>
        <location evidence="5">Host endosome membrane</location>
        <topology evidence="5">Single-pass type I membrane protein</topology>
    </subcellularLocation>
    <subcellularLocation>
        <location evidence="6">Virion membrane</location>
        <topology evidence="6">Peripheral membrane protein</topology>
    </subcellularLocation>
    <subcellularLocation>
        <location evidence="4">Virion membrane</location>
        <topology evidence="4">Single-pass type I membrane protein</topology>
    </subcellularLocation>
</comment>
<dbReference type="FunFam" id="1.10.287.210:FF:000001">
    <property type="entry name" value="Envelope glycoprotein gp160"/>
    <property type="match status" value="1"/>
</dbReference>
<feature type="disulfide bond" evidence="32">
    <location>
        <begin position="207"/>
        <end position="236"/>
    </location>
</feature>
<keyword evidence="10 32" id="KW-1165">Clathrin-mediated endocytosis of virus by host</keyword>
<feature type="region of interest" description="CD4-binding loop" evidence="32">
    <location>
        <begin position="351"/>
        <end position="361"/>
    </location>
</feature>
<evidence type="ECO:0000256" key="10">
    <source>
        <dbReference type="ARBA" id="ARBA00022570"/>
    </source>
</evidence>
<dbReference type="GO" id="GO:0055036">
    <property type="term" value="C:virion membrane"/>
    <property type="evidence" value="ECO:0007669"/>
    <property type="project" value="UniProtKB-SubCell"/>
</dbReference>
<dbReference type="GO" id="GO:0019062">
    <property type="term" value="P:virion attachment to host cell"/>
    <property type="evidence" value="ECO:0007669"/>
    <property type="project" value="UniProtKB-UniRule"/>
</dbReference>
<dbReference type="EMBL" id="KC863200">
    <property type="protein sequence ID" value="AGV36592.1"/>
    <property type="molecule type" value="Genomic_DNA"/>
</dbReference>
<proteinExistence type="inferred from homology"/>
<dbReference type="HAMAP" id="MF_04083">
    <property type="entry name" value="HIV_ENV"/>
    <property type="match status" value="1"/>
</dbReference>
<keyword evidence="23 32" id="KW-1039">Host endosome</keyword>
<comment type="PTM">
    <text evidence="32">Palmitoylation of the transmembrane protein and of Env polyprotein (prior to its proteolytic cleavage) is essential for their association with host cell membrane lipid rafts. Palmitoylation is therefore required for envelope trafficking to classical lipid rafts, but not for viral replication.</text>
</comment>
<feature type="disulfide bond" evidence="32">
    <location>
        <begin position="217"/>
        <end position="228"/>
    </location>
</feature>
<evidence type="ECO:0000256" key="25">
    <source>
        <dbReference type="ARBA" id="ARBA00023136"/>
    </source>
</evidence>
<keyword evidence="24 32" id="KW-0175">Coiled coil</keyword>
<evidence type="ECO:0000256" key="22">
    <source>
        <dbReference type="ARBA" id="ARBA00022989"/>
    </source>
</evidence>
<evidence type="ECO:0000256" key="21">
    <source>
        <dbReference type="ARBA" id="ARBA00022890"/>
    </source>
</evidence>
<dbReference type="GO" id="GO:0044175">
    <property type="term" value="C:host cell endosome membrane"/>
    <property type="evidence" value="ECO:0007669"/>
    <property type="project" value="UniProtKB-SubCell"/>
</dbReference>
<evidence type="ECO:0000256" key="7">
    <source>
        <dbReference type="ARBA" id="ARBA00022506"/>
    </source>
</evidence>
<feature type="transmembrane region" description="Helical" evidence="33">
    <location>
        <begin position="496"/>
        <end position="519"/>
    </location>
</feature>
<keyword evidence="29 32" id="KW-0899">Viral immunoevasion</keyword>
<dbReference type="Gene3D" id="2.170.40.20">
    <property type="entry name" value="Human immunodeficiency virus 1, Gp160, envelope glycoprotein"/>
    <property type="match status" value="2"/>
</dbReference>
<reference evidence="36" key="2">
    <citation type="submission" date="2013-03" db="EMBL/GenBank/DDBJ databases">
        <authorList>
            <person name="Ping L.-H."/>
            <person name="Joseph S.B."/>
            <person name="Anderson J.A."/>
            <person name="Abrahams M.-R."/>
            <person name="Salazar-Gonzalez J.F."/>
            <person name="Kincer L.P."/>
            <person name="Treurnicht F.K."/>
            <person name="Arney L."/>
            <person name="Ojeda S."/>
            <person name="Zhang M."/>
            <person name="Keys J."/>
            <person name="Potter E.L."/>
            <person name="Chu H."/>
            <person name="Moore P."/>
            <person name="Salazar-Gonzalez M."/>
            <person name="Iyer S."/>
            <person name="Jabara C."/>
            <person name="Kirchherr J."/>
            <person name="Mapanje C."/>
            <person name="Ngandu N."/>
            <person name="Seoighe C."/>
            <person name="Hoffman I."/>
            <person name="Gao F."/>
            <person name="Tang Y."/>
            <person name="Labranche C."/>
            <person name="Lee B."/>
            <person name="Saville A."/>
            <person name="Vermeulen M."/>
            <person name="Fiscus S."/>
            <person name="Morris L."/>
            <person name="Karim S.A."/>
            <person name="Haynes B.F."/>
            <person name="Shaw G.M."/>
            <person name="Korber B.T."/>
            <person name="Hahn B.H."/>
            <person name="Cohen M.S."/>
            <person name="Montefiori D."/>
            <person name="Williamson C."/>
            <person name="Swanstrom R."/>
        </authorList>
    </citation>
    <scope>NUCLEOTIDE SEQUENCE</scope>
    <source>
        <strain evidence="36">C120H9</strain>
    </source>
</reference>
<comment type="PTM">
    <text evidence="32">Specific enzymatic cleavages in vivo yield mature proteins. Envelope glycoproteins are synthesized as a inactive precursor that is heavily N-glycosylated and processed likely by host cell furin in the Golgi to yield the mature SU and TM proteins. The cleavage site between SU and TM requires the minimal sequence [KR]-X-[KR]-R. About 2 of the 9 disulfide bonds of gp41 are reduced by P4HB/PDI, following binding to CD4 receptor.</text>
</comment>
<evidence type="ECO:0000256" key="27">
    <source>
        <dbReference type="ARBA" id="ARBA00023157"/>
    </source>
</evidence>
<feature type="transmembrane region" description="Helical" evidence="33">
    <location>
        <begin position="662"/>
        <end position="689"/>
    </location>
</feature>
<dbReference type="InterPro" id="IPR000777">
    <property type="entry name" value="HIV1_Gp120"/>
</dbReference>
<dbReference type="GO" id="GO:0016020">
    <property type="term" value="C:membrane"/>
    <property type="evidence" value="ECO:0007669"/>
    <property type="project" value="UniProtKB-UniRule"/>
</dbReference>
<keyword evidence="8 32" id="KW-1170">Fusion of virus membrane with host endosomal membrane</keyword>
<dbReference type="GO" id="GO:0019031">
    <property type="term" value="C:viral envelope"/>
    <property type="evidence" value="ECO:0007669"/>
    <property type="project" value="UniProtKB-KW"/>
</dbReference>
<evidence type="ECO:0000256" key="15">
    <source>
        <dbReference type="ARBA" id="ARBA00022703"/>
    </source>
</evidence>
<keyword evidence="17 32" id="KW-1161">Viral attachment to host cell</keyword>
<feature type="chain" id="PRO_5023428712" description="Transmembrane protein gp41" evidence="32">
    <location>
        <begin position="496"/>
        <end position="847"/>
    </location>
</feature>
<keyword evidence="22 32" id="KW-1133">Transmembrane helix</keyword>
<feature type="coiled-coil region" evidence="32">
    <location>
        <begin position="617"/>
        <end position="651"/>
    </location>
</feature>
<evidence type="ECO:0000256" key="12">
    <source>
        <dbReference type="ARBA" id="ARBA00022595"/>
    </source>
</evidence>
<dbReference type="CDD" id="cd09909">
    <property type="entry name" value="HIV-1-like_HR1-HR2"/>
    <property type="match status" value="1"/>
</dbReference>
<dbReference type="Gene3D" id="1.10.287.210">
    <property type="match status" value="1"/>
</dbReference>
<comment type="function">
    <text evidence="32">Surface protein gp120: Attaches the virus to the host lymphoid cell by binding to the primary receptor CD4. This interaction induces a structural rearrangement creating a high affinity binding site for a chemokine coreceptor like CXCR4 and/or CCR5. Acts as a ligand for CD209/DC-SIGN and CLEC4M/DC-SIGNR, which are respectively found on dendritic cells (DCs), and on endothelial cells of liver sinusoids and lymph node sinuses. These interactions allow capture of viral particles at mucosal surfaces by these cells and subsequent transmission to permissive cells. HIV subverts the migration properties of dendritic cells to gain access to CD4+ T-cells in lymph nodes. Virus transmission to permissive T-cells occurs either in trans (without DCs infection, through viral capture and transmission), or in cis (following DCs productive infection, through the usual CD4-gp120 interaction), thereby inducing a robust infection. In trans infection, bound virions remain infectious over days and it is proposed that they are not degraded, but protected in non-lysosomal acidic organelles within the DCs close to the cell membrane thus contributing to the viral infectious potential during DCs' migration from the periphery to the lymphoid tissues. On arrival at lymphoid tissues, intact virions recycle back to DCs' cell surface allowing virus transmission to CD4+ T-cells.</text>
</comment>
<evidence type="ECO:0000256" key="4">
    <source>
        <dbReference type="ARBA" id="ARBA00004563"/>
    </source>
</evidence>
<comment type="domain">
    <text evidence="32">Some of the most genetically diverse regions of the viral genome are present in Env. They are called variable regions 1 through 5 (V1 through V5). Coreceptor usage of gp120 is determined mainly by the primary structure of the third variable region (V3) in the outer domain of gp120. The sequence of V3 determines which coreceptor, CCR5 and/or CXCR4 (corresponding to R5/macrophage, X4/T cell and R5X4/T cell and macrophage tropism), is used to trigger the fusion potential of the Env complex, and hence which cells the virus can infect. Binding to CCR5 involves a region adjacent in addition to V3.</text>
</comment>
<keyword evidence="16 32" id="KW-0732">Signal</keyword>
<evidence type="ECO:0000259" key="35">
    <source>
        <dbReference type="Pfam" id="PF00517"/>
    </source>
</evidence>
<feature type="region of interest" description="MPER; binding to GalCer" evidence="32">
    <location>
        <begin position="646"/>
        <end position="667"/>
    </location>
</feature>
<dbReference type="Pfam" id="PF00517">
    <property type="entry name" value="GP41"/>
    <property type="match status" value="1"/>
</dbReference>
<feature type="site" description="Cleavage; by host furin" evidence="32">
    <location>
        <begin position="495"/>
        <end position="496"/>
    </location>
</feature>
<evidence type="ECO:0000256" key="23">
    <source>
        <dbReference type="ARBA" id="ARBA00023046"/>
    </source>
</evidence>
<evidence type="ECO:0000256" key="6">
    <source>
        <dbReference type="ARBA" id="ARBA00004650"/>
    </source>
</evidence>
<sequence length="847" mass="96375">MRVRGILRNCQQWWIWGILGFWMLMICNVVGNLWVTVYYGVPVWKEAKTTLFCASDAKAYEKEVHNVWATHACVPTDPNPQEMVLENVTENFNMWKNDMVDQMHEDIISLWDQSLKPCVKLTPLCVTLNCSNDIRNVSGESNMKNCSFNITTELRDKRRNEYALFYRLDIVELKENSSEYRLINCNTSAVTQACPKVSFDPIPIHYCAPAGYAILKCNNKTFNGTGPCNNVSTVQCTHGIKPVVSTQLLLNGSLAEEEIVIRSKNLTDNAKIIIVHLKDHVKIVCTRPGNNTRKSVRIGPGQTFYATGEIIGNIRQAHCNISKEDWNKTLQQVGKKLAEHFPNKTIEFKEHSGGDLEITTHSFNCRGEFFYCNTDTLFNSTYNATYNSSSTNSSSTITLQCSIKQIINMWQGVGRAMYAPPIEGNITCESKITGLLLTRDGGNNVSSTQETFRPGGGDMRDNWRSELYKYKVVEIKPLGVAPTKAKRRVVEREKRAVGIGAVFLGFLGAAGSTMGAASITLTVQARQLLSGIVQQQNNLLRAIEAQQHMLQLTVWGIKQLQARVLAIERYLKDQQLLGIWGCSGKLICTTAVPWNSSWSNKSQDDIWQNMTWMEWDREINNYTNTIYRLLEDSQNQQEKNEQDLLALDSWKNLWSWFDITNWLWYIKIFIMIVGGLIGLRIIFAVLSIVNRVRQGYSPLSLQTLIPNPRGPDRLERIEEEGGEQDRSRSIRLVSGFLALAWDDLRNLCLFSYHRLRDFILIVVRAVELLGHSSLRGLQKGWETLKYLRSLVQYWGLELKKSAISLLDTTAIAVAEGTDRIIEVVQRIFRAIRNIPRRIRQGFEAALQ</sequence>
<feature type="domain" description="Human immunodeficiency virus 1 envelope glycoprotein Gp120" evidence="34">
    <location>
        <begin position="139"/>
        <end position="495"/>
    </location>
</feature>
<keyword evidence="14 32" id="KW-0812">Transmembrane</keyword>
<evidence type="ECO:0000256" key="28">
    <source>
        <dbReference type="ARBA" id="ARBA00023180"/>
    </source>
</evidence>
<evidence type="ECO:0000256" key="9">
    <source>
        <dbReference type="ARBA" id="ARBA00022511"/>
    </source>
</evidence>
<dbReference type="GO" id="GO:1903911">
    <property type="term" value="P:positive regulation of receptor clustering"/>
    <property type="evidence" value="ECO:0007669"/>
    <property type="project" value="UniProtKB-UniRule"/>
</dbReference>
<dbReference type="GO" id="GO:0075512">
    <property type="term" value="P:clathrin-dependent endocytosis of virus by host cell"/>
    <property type="evidence" value="ECO:0007669"/>
    <property type="project" value="UniProtKB-UniRule"/>
</dbReference>
<protein>
    <recommendedName>
        <fullName evidence="32">Envelope glycoprotein gp160</fullName>
    </recommendedName>
    <alternativeName>
        <fullName evidence="32">Env polyprotein</fullName>
    </alternativeName>
    <component>
        <recommendedName>
            <fullName evidence="32">Surface protein gp120</fullName>
            <shortName evidence="32">SU</shortName>
        </recommendedName>
        <alternativeName>
            <fullName evidence="32">Glycoprotein 120</fullName>
            <shortName evidence="32">gp120</shortName>
        </alternativeName>
    </component>
    <component>
        <recommendedName>
            <fullName evidence="32">Transmembrane protein gp41</fullName>
            <shortName evidence="32">TM</shortName>
        </recommendedName>
        <alternativeName>
            <fullName evidence="32">Glycoprotein 41</fullName>
            <shortName evidence="32">gp41</shortName>
        </alternativeName>
    </component>
</protein>
<feature type="topological domain" description="Cytoplasmic" evidence="32">
    <location>
        <begin position="690"/>
        <end position="847"/>
    </location>
</feature>
<keyword evidence="26 32" id="KW-0564">Palmitate</keyword>
<feature type="lipid moiety-binding region" description="S-palmitoyl cysteine; by host" evidence="32">
    <location>
        <position position="748"/>
    </location>
</feature>
<comment type="miscellaneous">
    <text evidence="32">Inhibitors targeting HIV-1 viral envelope proteins are used as antiretroviral drugs. Attachment of virions to the cell surface via non-specific interactions and CD4 binding can be blocked by inhibitors that include cyanovirin-N, cyclotriazadisulfonamide analogs, PRO 2000, TNX 355 and PRO 542. In addition, BMS 806 can block CD4-induced conformational changes. Env interactions with the coreceptor molecules can be targeted by CCR5 antagonists including SCH-D, maraviroc (UK 427857) and aplaviroc (GW 873140), and the CXCR4 antagonist AMD 070. Fusion of viral and cellular membranes can be inhibited by peptides such as enfuvirtide and tifuvirtide (T 1249). Resistance to inhibitors associated with mutations in Env are observed. Most of the time, single mutations confer only a modest reduction in drug susceptibility. Combination of several mutations is usually required to develop a high-level drug resistance.</text>
</comment>
<dbReference type="GO" id="GO:0020002">
    <property type="term" value="C:host cell plasma membrane"/>
    <property type="evidence" value="ECO:0007669"/>
    <property type="project" value="UniProtKB-SubCell"/>
</dbReference>
<feature type="chain" id="PRO_5023428711" description="Envelope glycoprotein gp160" evidence="32">
    <location>
        <begin position="32"/>
        <end position="847"/>
    </location>
</feature>
<feature type="domain" description="Retroviral envelope protein GP41-like" evidence="35">
    <location>
        <begin position="514"/>
        <end position="704"/>
    </location>
</feature>
<dbReference type="GO" id="GO:0005198">
    <property type="term" value="F:structural molecule activity"/>
    <property type="evidence" value="ECO:0007669"/>
    <property type="project" value="UniProtKB-UniRule"/>
</dbReference>
<comment type="miscellaneous">
    <text evidence="32">HIV-1 lineages are divided in three main groups, M (for Major), O (for Outlier), and N (for New, or Non-M, Non-O). The vast majority of strains found worldwide belong to the group M. Group O seems to be endemic to and largely confined to Cameroon and neighboring countries in West Central Africa, where these viruses represent a small minority of HIV-1 strains. The group N is represented by a limited number of isolates from Cameroonian persons. The group M is further subdivided in 9 clades or subtypes (A to D, F to H, J and K).</text>
</comment>
<dbReference type="GO" id="GO:0019064">
    <property type="term" value="P:fusion of virus membrane with host plasma membrane"/>
    <property type="evidence" value="ECO:0007669"/>
    <property type="project" value="UniProtKB-UniRule"/>
</dbReference>
<evidence type="ECO:0000256" key="18">
    <source>
        <dbReference type="ARBA" id="ARBA00022844"/>
    </source>
</evidence>
<reference evidence="36" key="1">
    <citation type="journal article" date="2013" name="J. Virol.">
        <title>Comparison of viral Env proteins from acute and chronic infections with subtype C human immunodeficiency virus type 1 identifies differences in glycosylation and CCR5 utilization and suggests a new strategy for immunogen design.</title>
        <authorList>
            <person name="Ping L.H."/>
            <person name="Joseph S.B."/>
            <person name="Anderson J.A."/>
            <person name="Abrahams M.R."/>
            <person name="Salazar-Gonzalez J.F."/>
            <person name="Kincer L.P."/>
            <person name="Treurnicht F.K."/>
            <person name="Arney L."/>
            <person name="Ojeda S."/>
            <person name="Zhang M."/>
            <person name="Keys J."/>
            <person name="Potter E.L."/>
            <person name="Chu H."/>
            <person name="Moore P."/>
            <person name="Salazar M.G."/>
            <person name="Iyer S."/>
            <person name="Jabara C."/>
            <person name="Kirchherr J."/>
            <person name="Mapanje C."/>
            <person name="Ngandu N."/>
            <person name="Seoighe C."/>
            <person name="Hoffman I."/>
            <person name="Gao F."/>
            <person name="Tang Y."/>
            <person name="Labranche C."/>
            <person name="Lee B."/>
            <person name="Saville A."/>
            <person name="Vermeulen M."/>
            <person name="Fiscus S."/>
            <person name="Morris L."/>
            <person name="Karim S.A."/>
            <person name="Haynes B.F."/>
            <person name="Shaw G.M."/>
            <person name="Korber B.T."/>
            <person name="Hahn B.H."/>
            <person name="Cohen M.S."/>
            <person name="Montefiori D."/>
            <person name="Williamson C."/>
            <person name="Swanstrom R."/>
        </authorList>
    </citation>
    <scope>NUCLEOTIDE SEQUENCE</scope>
    <source>
        <strain evidence="36">C120H9</strain>
    </source>
</reference>
<comment type="domain">
    <text evidence="32">The membrane proximal external region (MPER) present in gp41 is a tryptophan-rich region recognized by the antibodies 2F5, Z13, and 4E10. MPER seems to play a role in fusion.</text>
</comment>
<evidence type="ECO:0000313" key="36">
    <source>
        <dbReference type="EMBL" id="AGV36592.1"/>
    </source>
</evidence>
<evidence type="ECO:0000256" key="2">
    <source>
        <dbReference type="ARBA" id="ARBA00004433"/>
    </source>
</evidence>
<keyword evidence="12 32" id="KW-1162">Viral penetration into host cytoplasm</keyword>
<evidence type="ECO:0000256" key="33">
    <source>
        <dbReference type="RuleBase" id="RU363095"/>
    </source>
</evidence>
<dbReference type="InterPro" id="IPR000328">
    <property type="entry name" value="GP41-like"/>
</dbReference>